<dbReference type="SUPFAM" id="SSF52833">
    <property type="entry name" value="Thioredoxin-like"/>
    <property type="match status" value="1"/>
</dbReference>
<evidence type="ECO:0000259" key="6">
    <source>
        <dbReference type="PROSITE" id="PS51352"/>
    </source>
</evidence>
<reference evidence="8" key="1">
    <citation type="journal article" date="2019" name="Int. J. Syst. Evol. Microbiol.">
        <title>The Global Catalogue of Microorganisms (GCM) 10K type strain sequencing project: providing services to taxonomists for standard genome sequencing and annotation.</title>
        <authorList>
            <consortium name="The Broad Institute Genomics Platform"/>
            <consortium name="The Broad Institute Genome Sequencing Center for Infectious Disease"/>
            <person name="Wu L."/>
            <person name="Ma J."/>
        </authorList>
    </citation>
    <scope>NUCLEOTIDE SEQUENCE [LARGE SCALE GENOMIC DNA]</scope>
    <source>
        <strain evidence="8">CCUG 64793</strain>
    </source>
</reference>
<dbReference type="Gene3D" id="3.40.30.10">
    <property type="entry name" value="Glutaredoxin"/>
    <property type="match status" value="1"/>
</dbReference>
<keyword evidence="4" id="KW-0676">Redox-active center</keyword>
<comment type="caution">
    <text evidence="7">The sequence shown here is derived from an EMBL/GenBank/DDBJ whole genome shotgun (WGS) entry which is preliminary data.</text>
</comment>
<gene>
    <name evidence="7" type="ORF">ACFQ3Q_10260</name>
</gene>
<dbReference type="Proteomes" id="UP001597131">
    <property type="component" value="Unassembled WGS sequence"/>
</dbReference>
<dbReference type="PANTHER" id="PTHR42852">
    <property type="entry name" value="THIOL:DISULFIDE INTERCHANGE PROTEIN DSBE"/>
    <property type="match status" value="1"/>
</dbReference>
<comment type="subcellular location">
    <subcellularLocation>
        <location evidence="1">Cell envelope</location>
    </subcellularLocation>
</comment>
<feature type="chain" id="PRO_5045536412" evidence="5">
    <location>
        <begin position="20"/>
        <end position="334"/>
    </location>
</feature>
<dbReference type="PROSITE" id="PS51352">
    <property type="entry name" value="THIOREDOXIN_2"/>
    <property type="match status" value="1"/>
</dbReference>
<dbReference type="InterPro" id="IPR025380">
    <property type="entry name" value="DUF4369"/>
</dbReference>
<dbReference type="RefSeq" id="WP_380745401.1">
    <property type="nucleotide sequence ID" value="NZ_JBHTLI010000001.1"/>
</dbReference>
<evidence type="ECO:0000256" key="2">
    <source>
        <dbReference type="ARBA" id="ARBA00022748"/>
    </source>
</evidence>
<dbReference type="InterPro" id="IPR000866">
    <property type="entry name" value="AhpC/TSA"/>
</dbReference>
<dbReference type="InterPro" id="IPR036249">
    <property type="entry name" value="Thioredoxin-like_sf"/>
</dbReference>
<evidence type="ECO:0000313" key="8">
    <source>
        <dbReference type="Proteomes" id="UP001597131"/>
    </source>
</evidence>
<evidence type="ECO:0000256" key="3">
    <source>
        <dbReference type="ARBA" id="ARBA00023157"/>
    </source>
</evidence>
<protein>
    <submittedName>
        <fullName evidence="7">Thioredoxin-like domain-containing protein</fullName>
    </submittedName>
</protein>
<evidence type="ECO:0000256" key="5">
    <source>
        <dbReference type="SAM" id="SignalP"/>
    </source>
</evidence>
<accession>A0ABW3NTZ2</accession>
<feature type="signal peptide" evidence="5">
    <location>
        <begin position="1"/>
        <end position="19"/>
    </location>
</feature>
<keyword evidence="5" id="KW-0732">Signal</keyword>
<keyword evidence="2" id="KW-0201">Cytochrome c-type biogenesis</keyword>
<keyword evidence="8" id="KW-1185">Reference proteome</keyword>
<dbReference type="Pfam" id="PF14289">
    <property type="entry name" value="DUF4369"/>
    <property type="match status" value="1"/>
</dbReference>
<dbReference type="InterPro" id="IPR050553">
    <property type="entry name" value="Thioredoxin_ResA/DsbE_sf"/>
</dbReference>
<dbReference type="CDD" id="cd02966">
    <property type="entry name" value="TlpA_like_family"/>
    <property type="match status" value="1"/>
</dbReference>
<dbReference type="InterPro" id="IPR013766">
    <property type="entry name" value="Thioredoxin_domain"/>
</dbReference>
<evidence type="ECO:0000313" key="7">
    <source>
        <dbReference type="EMBL" id="MFD1096131.1"/>
    </source>
</evidence>
<evidence type="ECO:0000256" key="4">
    <source>
        <dbReference type="ARBA" id="ARBA00023284"/>
    </source>
</evidence>
<evidence type="ECO:0000256" key="1">
    <source>
        <dbReference type="ARBA" id="ARBA00004196"/>
    </source>
</evidence>
<feature type="domain" description="Thioredoxin" evidence="6">
    <location>
        <begin position="196"/>
        <end position="334"/>
    </location>
</feature>
<dbReference type="PANTHER" id="PTHR42852:SF6">
    <property type="entry name" value="THIOL:DISULFIDE INTERCHANGE PROTEIN DSBE"/>
    <property type="match status" value="1"/>
</dbReference>
<dbReference type="EMBL" id="JBHTLI010000001">
    <property type="protein sequence ID" value="MFD1096131.1"/>
    <property type="molecule type" value="Genomic_DNA"/>
</dbReference>
<dbReference type="Pfam" id="PF00578">
    <property type="entry name" value="AhpC-TSA"/>
    <property type="match status" value="1"/>
</dbReference>
<keyword evidence="3" id="KW-1015">Disulfide bond</keyword>
<proteinExistence type="predicted"/>
<name>A0ABW3NTZ2_9FLAO</name>
<organism evidence="7 8">
    <name type="scientific">Salegentibacter chungangensis</name>
    <dbReference type="NCBI Taxonomy" id="1335724"/>
    <lineage>
        <taxon>Bacteria</taxon>
        <taxon>Pseudomonadati</taxon>
        <taxon>Bacteroidota</taxon>
        <taxon>Flavobacteriia</taxon>
        <taxon>Flavobacteriales</taxon>
        <taxon>Flavobacteriaceae</taxon>
        <taxon>Salegentibacter</taxon>
    </lineage>
</organism>
<sequence length="334" mass="38204">MISKKLILLSLITFNVVLAQKNDFSLSGETSNIKDETYLYLRDLVNGGDIDSALVKNNEFIFNTNLPEPVLYVMLYTKDRKNFKELWLEKNPMSFNASKNSFMNAKVTGSETQNLFTKMQQTVYANIKSTPKDALKIKEKKFINEYPNSILSAYILDGNQGWSQNEIGEYFSKLSRKVQVSSIGKRIKKDLDKGIPDVGEKYNDYSAPNTVGIEKKISELKGKLTLLQFWSSSCSYSRTMNNQLTQLYSKYHSKGFEIISISNDVSKSNWMKAIKQDNLTWPQLSSLESWNGKIFSGYGIHSTPTNFLIDKNGEIVARNLREDNLEKEIIEHLK</sequence>